<dbReference type="PANTHER" id="PTHR38686:SF1">
    <property type="entry name" value="APOLIPOPROTEIN N-ACYLTRANSFERASE"/>
    <property type="match status" value="1"/>
</dbReference>
<comment type="subcellular location">
    <subcellularLocation>
        <location evidence="1 8">Cell membrane</location>
        <topology evidence="1 8">Multi-pass membrane protein</topology>
    </subcellularLocation>
</comment>
<evidence type="ECO:0000256" key="3">
    <source>
        <dbReference type="ARBA" id="ARBA00022679"/>
    </source>
</evidence>
<feature type="transmembrane region" description="Helical" evidence="8">
    <location>
        <begin position="186"/>
        <end position="210"/>
    </location>
</feature>
<comment type="similarity">
    <text evidence="8">Belongs to the CN hydrolase family. Apolipoprotein N-acyltransferase subfamily.</text>
</comment>
<feature type="transmembrane region" description="Helical" evidence="8">
    <location>
        <begin position="92"/>
        <end position="111"/>
    </location>
</feature>
<evidence type="ECO:0000256" key="5">
    <source>
        <dbReference type="ARBA" id="ARBA00022989"/>
    </source>
</evidence>
<dbReference type="PROSITE" id="PS50263">
    <property type="entry name" value="CN_HYDROLASE"/>
    <property type="match status" value="1"/>
</dbReference>
<dbReference type="PANTHER" id="PTHR38686">
    <property type="entry name" value="APOLIPOPROTEIN N-ACYLTRANSFERASE"/>
    <property type="match status" value="1"/>
</dbReference>
<dbReference type="Pfam" id="PF00795">
    <property type="entry name" value="CN_hydrolase"/>
    <property type="match status" value="1"/>
</dbReference>
<evidence type="ECO:0000313" key="11">
    <source>
        <dbReference type="Proteomes" id="UP000019222"/>
    </source>
</evidence>
<feature type="transmembrane region" description="Helical" evidence="8">
    <location>
        <begin position="217"/>
        <end position="236"/>
    </location>
</feature>
<keyword evidence="3 8" id="KW-0808">Transferase</keyword>
<evidence type="ECO:0000256" key="4">
    <source>
        <dbReference type="ARBA" id="ARBA00022692"/>
    </source>
</evidence>
<dbReference type="InterPro" id="IPR004563">
    <property type="entry name" value="Apolipo_AcylTrfase"/>
</dbReference>
<comment type="function">
    <text evidence="8">Catalyzes the phospholipid dependent N-acylation of the N-terminal cysteine of apolipoprotein, the last step in lipoprotein maturation.</text>
</comment>
<evidence type="ECO:0000256" key="7">
    <source>
        <dbReference type="ARBA" id="ARBA00023315"/>
    </source>
</evidence>
<evidence type="ECO:0000256" key="6">
    <source>
        <dbReference type="ARBA" id="ARBA00023136"/>
    </source>
</evidence>
<dbReference type="RefSeq" id="WP_025252798.1">
    <property type="nucleotide sequence ID" value="NZ_CP004353.1"/>
</dbReference>
<gene>
    <name evidence="8" type="primary">lnt</name>
    <name evidence="10" type="ORF">B843_06945</name>
</gene>
<dbReference type="HAMAP" id="MF_01148">
    <property type="entry name" value="Lnt"/>
    <property type="match status" value="1"/>
</dbReference>
<dbReference type="NCBIfam" id="TIGR00546">
    <property type="entry name" value="lnt"/>
    <property type="match status" value="1"/>
</dbReference>
<evidence type="ECO:0000313" key="10">
    <source>
        <dbReference type="EMBL" id="AHI22774.1"/>
    </source>
</evidence>
<keyword evidence="6 8" id="KW-0472">Membrane</keyword>
<keyword evidence="11" id="KW-1185">Reference proteome</keyword>
<accession>W5Y1F8</accession>
<evidence type="ECO:0000256" key="1">
    <source>
        <dbReference type="ARBA" id="ARBA00004651"/>
    </source>
</evidence>
<keyword evidence="5 8" id="KW-1133">Transmembrane helix</keyword>
<dbReference type="UniPathway" id="UPA00666"/>
<keyword evidence="2 8" id="KW-1003">Cell membrane</keyword>
<dbReference type="GO" id="GO:0042158">
    <property type="term" value="P:lipoprotein biosynthetic process"/>
    <property type="evidence" value="ECO:0007669"/>
    <property type="project" value="UniProtKB-UniRule"/>
</dbReference>
<name>W5Y1F8_9CORY</name>
<feature type="domain" description="CN hydrolase" evidence="9">
    <location>
        <begin position="245"/>
        <end position="494"/>
    </location>
</feature>
<dbReference type="PATRIC" id="fig|1224164.3.peg.1391"/>
<evidence type="ECO:0000256" key="8">
    <source>
        <dbReference type="HAMAP-Rule" id="MF_01148"/>
    </source>
</evidence>
<dbReference type="InterPro" id="IPR003010">
    <property type="entry name" value="C-N_Hydrolase"/>
</dbReference>
<dbReference type="Pfam" id="PF20154">
    <property type="entry name" value="LNT_N"/>
    <property type="match status" value="1"/>
</dbReference>
<dbReference type="EC" id="2.3.1.269" evidence="8"/>
<dbReference type="EMBL" id="CP004353">
    <property type="protein sequence ID" value="AHI22774.1"/>
    <property type="molecule type" value="Genomic_DNA"/>
</dbReference>
<organism evidence="10 11">
    <name type="scientific">Corynebacterium vitaeruminis DSM 20294</name>
    <dbReference type="NCBI Taxonomy" id="1224164"/>
    <lineage>
        <taxon>Bacteria</taxon>
        <taxon>Bacillati</taxon>
        <taxon>Actinomycetota</taxon>
        <taxon>Actinomycetes</taxon>
        <taxon>Mycobacteriales</taxon>
        <taxon>Corynebacteriaceae</taxon>
        <taxon>Corynebacterium</taxon>
    </lineage>
</organism>
<dbReference type="GO" id="GO:0016410">
    <property type="term" value="F:N-acyltransferase activity"/>
    <property type="evidence" value="ECO:0007669"/>
    <property type="project" value="UniProtKB-UniRule"/>
</dbReference>
<dbReference type="Proteomes" id="UP000019222">
    <property type="component" value="Chromosome"/>
</dbReference>
<dbReference type="HOGENOM" id="CLU_019563_0_1_11"/>
<keyword evidence="7 8" id="KW-0012">Acyltransferase</keyword>
<feature type="transmembrane region" description="Helical" evidence="8">
    <location>
        <begin position="117"/>
        <end position="138"/>
    </location>
</feature>
<dbReference type="Gene3D" id="3.60.110.10">
    <property type="entry name" value="Carbon-nitrogen hydrolase"/>
    <property type="match status" value="1"/>
</dbReference>
<dbReference type="InterPro" id="IPR036526">
    <property type="entry name" value="C-N_Hydrolase_sf"/>
</dbReference>
<feature type="transmembrane region" description="Helical" evidence="8">
    <location>
        <begin position="507"/>
        <end position="526"/>
    </location>
</feature>
<comment type="catalytic activity">
    <reaction evidence="8">
        <text>N-terminal S-1,2-diacyl-sn-glyceryl-L-cysteinyl-[lipoprotein] + a glycerophospholipid = N-acyl-S-1,2-diacyl-sn-glyceryl-L-cysteinyl-[lipoprotein] + a 2-acyl-sn-glycero-3-phospholipid + H(+)</text>
        <dbReference type="Rhea" id="RHEA:48228"/>
        <dbReference type="Rhea" id="RHEA-COMP:14681"/>
        <dbReference type="Rhea" id="RHEA-COMP:14684"/>
        <dbReference type="ChEBI" id="CHEBI:15378"/>
        <dbReference type="ChEBI" id="CHEBI:136912"/>
        <dbReference type="ChEBI" id="CHEBI:140656"/>
        <dbReference type="ChEBI" id="CHEBI:140657"/>
        <dbReference type="ChEBI" id="CHEBI:140660"/>
        <dbReference type="EC" id="2.3.1.269"/>
    </reaction>
</comment>
<dbReference type="CDD" id="cd07571">
    <property type="entry name" value="ALP_N-acyl_transferase"/>
    <property type="match status" value="1"/>
</dbReference>
<dbReference type="GO" id="GO:0005886">
    <property type="term" value="C:plasma membrane"/>
    <property type="evidence" value="ECO:0007669"/>
    <property type="project" value="UniProtKB-SubCell"/>
</dbReference>
<dbReference type="SUPFAM" id="SSF56317">
    <property type="entry name" value="Carbon-nitrogen hydrolase"/>
    <property type="match status" value="1"/>
</dbReference>
<proteinExistence type="inferred from homology"/>
<evidence type="ECO:0000256" key="2">
    <source>
        <dbReference type="ARBA" id="ARBA00022475"/>
    </source>
</evidence>
<dbReference type="STRING" id="1224164.B843_06945"/>
<sequence>MFTLFLTLLSRLALAAAAGLLLFSSYEPLGWFVAAWVGAGLLFLSLAPRSAWPFVGGSGRLVPARQRPARWFQRPLFWLVDAYGNLSGRGGFLVGFAHAMTLYLLLLPWIGELVGKMPYIALCIYLALWSGLFGTLIARLGARRWMPWAFAFVYQAIEWARSTFPFGGFAWVRLGWGQVSGPLKELAAWGGPALVGFSTVCVGLALVGVLRADSRKLGAAVLAVAAVATGTAWVTGGKAPDSGSVTVAAVQGNVPRLGLDFNAQRRAVLTNHVEETMRIDQPVDMVIWPENASDVGPFTDPQAKALIDQAVQKVDAPILVGTITRDEVGDRNTMVVMDPDTGVGEYHYKKFLQPFGEYMPWRRFFRMITPLVDLASDFKPGDGDGVVHINARNHDNPIAVGVATCYEVAFDAAGRDAVKAGAQILTTPTNNATFGFSDMTYQQLAMSRMRAIELDRSVVVAATSGSSAMILPDGTVTQQTGIFEARHLIESLPLRDTLTFAARYGSYVEYILVIIGTMCAVGALSFRKQRKDA</sequence>
<protein>
    <recommendedName>
        <fullName evidence="8">Apolipoprotein N-acyltransferase</fullName>
        <shortName evidence="8">ALP N-acyltransferase</shortName>
        <ecNumber evidence="8">2.3.1.269</ecNumber>
    </recommendedName>
</protein>
<dbReference type="AlphaFoldDB" id="W5Y1F8"/>
<reference evidence="10 11" key="1">
    <citation type="submission" date="2013-02" db="EMBL/GenBank/DDBJ databases">
        <title>The complete genome sequence of Corynebacterium vitaeruminis DSM 20294.</title>
        <authorList>
            <person name="Ruckert C."/>
            <person name="Albersmeier A."/>
            <person name="Kalinowski J."/>
        </authorList>
    </citation>
    <scope>NUCLEOTIDE SEQUENCE [LARGE SCALE GENOMIC DNA]</scope>
    <source>
        <strain evidence="11">ATCC 10234</strain>
    </source>
</reference>
<dbReference type="eggNOG" id="COG0815">
    <property type="taxonomic scope" value="Bacteria"/>
</dbReference>
<keyword evidence="4 8" id="KW-0812">Transmembrane</keyword>
<dbReference type="InterPro" id="IPR045378">
    <property type="entry name" value="LNT_N"/>
</dbReference>
<comment type="pathway">
    <text evidence="8">Protein modification; lipoprotein biosynthesis (N-acyl transfer).</text>
</comment>
<feature type="transmembrane region" description="Helical" evidence="8">
    <location>
        <begin position="29"/>
        <end position="47"/>
    </location>
</feature>
<evidence type="ECO:0000259" key="9">
    <source>
        <dbReference type="PROSITE" id="PS50263"/>
    </source>
</evidence>
<dbReference type="KEGG" id="cvt:B843_06945"/>